<keyword evidence="2 7" id="KW-0813">Transport</keyword>
<evidence type="ECO:0000256" key="2">
    <source>
        <dbReference type="ARBA" id="ARBA00022448"/>
    </source>
</evidence>
<name>A0A5C4T304_9BACL</name>
<dbReference type="Pfam" id="PF00528">
    <property type="entry name" value="BPD_transp_1"/>
    <property type="match status" value="1"/>
</dbReference>
<feature type="transmembrane region" description="Helical" evidence="7">
    <location>
        <begin position="257"/>
        <end position="282"/>
    </location>
</feature>
<reference evidence="9 10" key="1">
    <citation type="submission" date="2019-05" db="EMBL/GenBank/DDBJ databases">
        <title>We sequenced the genome of Paenibacillus hemerocallicola KCTC 33185 for further insight into its adaptation and study the phylogeny of Paenibacillus.</title>
        <authorList>
            <person name="Narsing Rao M.P."/>
        </authorList>
    </citation>
    <scope>NUCLEOTIDE SEQUENCE [LARGE SCALE GENOMIC DNA]</scope>
    <source>
        <strain evidence="9 10">KCTC 33185</strain>
    </source>
</reference>
<comment type="similarity">
    <text evidence="7">Belongs to the binding-protein-dependent transport system permease family.</text>
</comment>
<dbReference type="GO" id="GO:0005886">
    <property type="term" value="C:plasma membrane"/>
    <property type="evidence" value="ECO:0007669"/>
    <property type="project" value="UniProtKB-SubCell"/>
</dbReference>
<keyword evidence="6 7" id="KW-0472">Membrane</keyword>
<dbReference type="SUPFAM" id="SSF161098">
    <property type="entry name" value="MetI-like"/>
    <property type="match status" value="1"/>
</dbReference>
<evidence type="ECO:0000256" key="6">
    <source>
        <dbReference type="ARBA" id="ARBA00023136"/>
    </source>
</evidence>
<gene>
    <name evidence="9" type="ORF">FE784_26955</name>
</gene>
<evidence type="ECO:0000256" key="1">
    <source>
        <dbReference type="ARBA" id="ARBA00004651"/>
    </source>
</evidence>
<evidence type="ECO:0000313" key="9">
    <source>
        <dbReference type="EMBL" id="TNJ63175.1"/>
    </source>
</evidence>
<dbReference type="PANTHER" id="PTHR43227:SF11">
    <property type="entry name" value="BLL4140 PROTEIN"/>
    <property type="match status" value="1"/>
</dbReference>
<dbReference type="EMBL" id="VDCQ01000047">
    <property type="protein sequence ID" value="TNJ63175.1"/>
    <property type="molecule type" value="Genomic_DNA"/>
</dbReference>
<evidence type="ECO:0000313" key="10">
    <source>
        <dbReference type="Proteomes" id="UP000307943"/>
    </source>
</evidence>
<evidence type="ECO:0000259" key="8">
    <source>
        <dbReference type="PROSITE" id="PS50928"/>
    </source>
</evidence>
<accession>A0A5C4T304</accession>
<dbReference type="InterPro" id="IPR035906">
    <property type="entry name" value="MetI-like_sf"/>
</dbReference>
<dbReference type="InterPro" id="IPR050809">
    <property type="entry name" value="UgpAE/MalFG_permease"/>
</dbReference>
<feature type="transmembrane region" description="Helical" evidence="7">
    <location>
        <begin position="126"/>
        <end position="148"/>
    </location>
</feature>
<dbReference type="PANTHER" id="PTHR43227">
    <property type="entry name" value="BLL4140 PROTEIN"/>
    <property type="match status" value="1"/>
</dbReference>
<dbReference type="GO" id="GO:0055085">
    <property type="term" value="P:transmembrane transport"/>
    <property type="evidence" value="ECO:0007669"/>
    <property type="project" value="InterPro"/>
</dbReference>
<protein>
    <submittedName>
        <fullName evidence="9">Sugar ABC transporter permease</fullName>
    </submittedName>
</protein>
<evidence type="ECO:0000256" key="3">
    <source>
        <dbReference type="ARBA" id="ARBA00022475"/>
    </source>
</evidence>
<feature type="transmembrane region" description="Helical" evidence="7">
    <location>
        <begin position="314"/>
        <end position="335"/>
    </location>
</feature>
<keyword evidence="5 7" id="KW-1133">Transmembrane helix</keyword>
<feature type="transmembrane region" description="Helical" evidence="7">
    <location>
        <begin position="217"/>
        <end position="236"/>
    </location>
</feature>
<dbReference type="Proteomes" id="UP000307943">
    <property type="component" value="Unassembled WGS sequence"/>
</dbReference>
<proteinExistence type="inferred from homology"/>
<keyword evidence="10" id="KW-1185">Reference proteome</keyword>
<keyword evidence="3" id="KW-1003">Cell membrane</keyword>
<dbReference type="InterPro" id="IPR000515">
    <property type="entry name" value="MetI-like"/>
</dbReference>
<evidence type="ECO:0000256" key="5">
    <source>
        <dbReference type="ARBA" id="ARBA00022989"/>
    </source>
</evidence>
<evidence type="ECO:0000256" key="4">
    <source>
        <dbReference type="ARBA" id="ARBA00022692"/>
    </source>
</evidence>
<feature type="domain" description="ABC transmembrane type-1" evidence="8">
    <location>
        <begin position="120"/>
        <end position="335"/>
    </location>
</feature>
<feature type="transmembrane region" description="Helical" evidence="7">
    <location>
        <begin position="160"/>
        <end position="180"/>
    </location>
</feature>
<feature type="transmembrane region" description="Helical" evidence="7">
    <location>
        <begin position="61"/>
        <end position="80"/>
    </location>
</feature>
<dbReference type="AlphaFoldDB" id="A0A5C4T304"/>
<dbReference type="CDD" id="cd06261">
    <property type="entry name" value="TM_PBP2"/>
    <property type="match status" value="1"/>
</dbReference>
<sequence length="348" mass="39275">MNERSVNTFSAGALLCSGKNRTKAGGGVLSKQASLPAAAKDAGIKPSRSAVMRRIRKNWDLYLLIAPVIAFFIIFEYVPMYGVQIAFKNFIATKGIWGSPWVGFRHFERFFESYYFWRLLKNTLGIGLYQLFVGFPVPIVLALMINEVRSKKFSRFVQTVTYAPHFLSTVVMVGILMIFLSPQTGLLNNVITWIRGEPIEFLTEPAWFKSIYVLSGVWQQMGWSSIIYLAALTGIDPQQHEAARVDGANRWQRIWHINLPGIMPTITILLILNMGSLLSVGFEKVFLMQNSLNMQASDIISTHVYRKGIIDGQYSYSAAVGLFNSIVNFILLVVVNRIARKVNDTSLW</sequence>
<dbReference type="OrthoDB" id="9785836at2"/>
<comment type="caution">
    <text evidence="9">The sequence shown here is derived from an EMBL/GenBank/DDBJ whole genome shotgun (WGS) entry which is preliminary data.</text>
</comment>
<comment type="subcellular location">
    <subcellularLocation>
        <location evidence="1 7">Cell membrane</location>
        <topology evidence="1 7">Multi-pass membrane protein</topology>
    </subcellularLocation>
</comment>
<keyword evidence="4 7" id="KW-0812">Transmembrane</keyword>
<evidence type="ECO:0000256" key="7">
    <source>
        <dbReference type="RuleBase" id="RU363032"/>
    </source>
</evidence>
<organism evidence="9 10">
    <name type="scientific">Paenibacillus hemerocallicola</name>
    <dbReference type="NCBI Taxonomy" id="1172614"/>
    <lineage>
        <taxon>Bacteria</taxon>
        <taxon>Bacillati</taxon>
        <taxon>Bacillota</taxon>
        <taxon>Bacilli</taxon>
        <taxon>Bacillales</taxon>
        <taxon>Paenibacillaceae</taxon>
        <taxon>Paenibacillus</taxon>
    </lineage>
</organism>
<dbReference type="Gene3D" id="1.10.3720.10">
    <property type="entry name" value="MetI-like"/>
    <property type="match status" value="1"/>
</dbReference>
<dbReference type="PROSITE" id="PS50928">
    <property type="entry name" value="ABC_TM1"/>
    <property type="match status" value="1"/>
</dbReference>